<dbReference type="GO" id="GO:0008276">
    <property type="term" value="F:protein methyltransferase activity"/>
    <property type="evidence" value="ECO:0007669"/>
    <property type="project" value="TreeGrafter"/>
</dbReference>
<dbReference type="SUPFAM" id="SSF53335">
    <property type="entry name" value="S-adenosyl-L-methionine-dependent methyltransferases"/>
    <property type="match status" value="1"/>
</dbReference>
<feature type="domain" description="Methyltransferase small" evidence="4">
    <location>
        <begin position="39"/>
        <end position="183"/>
    </location>
</feature>
<dbReference type="Pfam" id="PF05175">
    <property type="entry name" value="MTS"/>
    <property type="match status" value="1"/>
</dbReference>
<organism evidence="5 6">
    <name type="scientific">Aerophobetes bacterium</name>
    <dbReference type="NCBI Taxonomy" id="2030807"/>
    <lineage>
        <taxon>Bacteria</taxon>
        <taxon>Candidatus Aerophobota</taxon>
    </lineage>
</organism>
<protein>
    <recommendedName>
        <fullName evidence="4">Methyltransferase small domain-containing protein</fullName>
    </recommendedName>
</protein>
<evidence type="ECO:0000259" key="4">
    <source>
        <dbReference type="Pfam" id="PF05175"/>
    </source>
</evidence>
<sequence>MPLVAKQYWKRLSKNFLNLHREATGIDSAEIHGYSFDIFPGVFSPAISSDTSWFSQQLLPIVKGKSLLEIGTGTGVIACLAKLGGASKVIATDINPSAVKNAIHNINKHRLDIFVLQGDMYSPIVRKEKFDIIFWNHPFNYTENKADQQDDLSFSVFDLQYASLEKYFHEAKKFLKQGGLLLLGTGSIARINNIKRISAEAGFTADLMCKQIVDVSQFHKTKMDVRLYAFSPKADCSVNL</sequence>
<dbReference type="GO" id="GO:0032259">
    <property type="term" value="P:methylation"/>
    <property type="evidence" value="ECO:0007669"/>
    <property type="project" value="UniProtKB-KW"/>
</dbReference>
<keyword evidence="2" id="KW-0808">Transferase</keyword>
<dbReference type="EMBL" id="NVUU01000045">
    <property type="protein sequence ID" value="PCI94128.1"/>
    <property type="molecule type" value="Genomic_DNA"/>
</dbReference>
<dbReference type="Gene3D" id="3.40.50.150">
    <property type="entry name" value="Vaccinia Virus protein VP39"/>
    <property type="match status" value="1"/>
</dbReference>
<evidence type="ECO:0000256" key="1">
    <source>
        <dbReference type="ARBA" id="ARBA00022603"/>
    </source>
</evidence>
<evidence type="ECO:0000256" key="3">
    <source>
        <dbReference type="ARBA" id="ARBA00022691"/>
    </source>
</evidence>
<accession>A0A2A4YH14</accession>
<dbReference type="Proteomes" id="UP000217838">
    <property type="component" value="Unassembled WGS sequence"/>
</dbReference>
<proteinExistence type="predicted"/>
<keyword evidence="3" id="KW-0949">S-adenosyl-L-methionine</keyword>
<dbReference type="InterPro" id="IPR007848">
    <property type="entry name" value="Small_mtfrase_dom"/>
</dbReference>
<dbReference type="InterPro" id="IPR052190">
    <property type="entry name" value="Euk-Arch_PrmC-MTase"/>
</dbReference>
<dbReference type="GO" id="GO:0035657">
    <property type="term" value="C:eRF1 methyltransferase complex"/>
    <property type="evidence" value="ECO:0007669"/>
    <property type="project" value="TreeGrafter"/>
</dbReference>
<evidence type="ECO:0000313" key="5">
    <source>
        <dbReference type="EMBL" id="PCI94128.1"/>
    </source>
</evidence>
<dbReference type="GO" id="GO:0008757">
    <property type="term" value="F:S-adenosylmethionine-dependent methyltransferase activity"/>
    <property type="evidence" value="ECO:0007669"/>
    <property type="project" value="TreeGrafter"/>
</dbReference>
<evidence type="ECO:0000313" key="6">
    <source>
        <dbReference type="Proteomes" id="UP000217838"/>
    </source>
</evidence>
<name>A0A2A4YH14_UNCAE</name>
<evidence type="ECO:0000256" key="2">
    <source>
        <dbReference type="ARBA" id="ARBA00022679"/>
    </source>
</evidence>
<dbReference type="CDD" id="cd02440">
    <property type="entry name" value="AdoMet_MTases"/>
    <property type="match status" value="1"/>
</dbReference>
<dbReference type="PANTHER" id="PTHR45875">
    <property type="entry name" value="METHYLTRANSFERASE N6AMT1"/>
    <property type="match status" value="1"/>
</dbReference>
<keyword evidence="1" id="KW-0489">Methyltransferase</keyword>
<reference evidence="6" key="1">
    <citation type="submission" date="2017-08" db="EMBL/GenBank/DDBJ databases">
        <title>A dynamic microbial community with high functional redundancy inhabits the cold, oxic subseafloor aquifer.</title>
        <authorList>
            <person name="Tully B.J."/>
            <person name="Wheat C.G."/>
            <person name="Glazer B.T."/>
            <person name="Huber J.A."/>
        </authorList>
    </citation>
    <scope>NUCLEOTIDE SEQUENCE [LARGE SCALE GENOMIC DNA]</scope>
</reference>
<dbReference type="InterPro" id="IPR029063">
    <property type="entry name" value="SAM-dependent_MTases_sf"/>
</dbReference>
<comment type="caution">
    <text evidence="5">The sequence shown here is derived from an EMBL/GenBank/DDBJ whole genome shotgun (WGS) entry which is preliminary data.</text>
</comment>
<gene>
    <name evidence="5" type="ORF">COB11_04325</name>
</gene>
<dbReference type="AlphaFoldDB" id="A0A2A4YH14"/>
<dbReference type="PANTHER" id="PTHR45875:SF1">
    <property type="entry name" value="METHYLTRANSFERASE N6AMT1"/>
    <property type="match status" value="1"/>
</dbReference>